<feature type="compositionally biased region" description="Polar residues" evidence="3">
    <location>
        <begin position="1"/>
        <end position="13"/>
    </location>
</feature>
<evidence type="ECO:0000313" key="4">
    <source>
        <dbReference type="EMBL" id="KAL3426326.1"/>
    </source>
</evidence>
<comment type="subunit">
    <text evidence="2">Component of the Golgi-associated retrograde protein (GARP) complex.</text>
</comment>
<keyword evidence="2" id="KW-0445">Lipid transport</keyword>
<dbReference type="InterPro" id="IPR014812">
    <property type="entry name" value="Vps51"/>
</dbReference>
<dbReference type="EMBL" id="JBFCZG010000002">
    <property type="protein sequence ID" value="KAL3426326.1"/>
    <property type="molecule type" value="Genomic_DNA"/>
</dbReference>
<comment type="caution">
    <text evidence="4">The sequence shown here is derived from an EMBL/GenBank/DDBJ whole genome shotgun (WGS) entry which is preliminary data.</text>
</comment>
<reference evidence="4 5" key="1">
    <citation type="submission" date="2024-06" db="EMBL/GenBank/DDBJ databases">
        <title>Complete genome of Phlyctema vagabunda strain 19-DSS-EL-015.</title>
        <authorList>
            <person name="Fiorenzani C."/>
        </authorList>
    </citation>
    <scope>NUCLEOTIDE SEQUENCE [LARGE SCALE GENOMIC DNA]</scope>
    <source>
        <strain evidence="4 5">19-DSS-EL-015</strain>
    </source>
</reference>
<feature type="compositionally biased region" description="Polar residues" evidence="3">
    <location>
        <begin position="69"/>
        <end position="88"/>
    </location>
</feature>
<name>A0ABR4PSS8_9HELO</name>
<evidence type="ECO:0000256" key="3">
    <source>
        <dbReference type="SAM" id="MobiDB-lite"/>
    </source>
</evidence>
<accession>A0ABR4PSS8</accession>
<dbReference type="PANTHER" id="PTHR15954:SF4">
    <property type="entry name" value="VACUOLAR PROTEIN SORTING-ASSOCIATED PROTEIN 51 HOMOLOG"/>
    <property type="match status" value="1"/>
</dbReference>
<sequence>MSTIASPRDSSVNGGRRIPQMATPTSSSRPSLDVPRSESGSPLPQQQAPPLRRNRTALREYYNLKNGGAASTTSTSRVAEETTPSELSSNDHSDVAESELDSAHFVGDAYVRACLETQPLGELLRTYNGVLADMRALDAEKKALVYDNYSKLIAATETIRRMRDNMDPLNPMANTLDPAIRDIYERAIAIRDRLRAELEGQGHGNGHGRDWKEDESRRKKRELVTRVLDTPQRVRELVESAAREDAEKEWSPVRKLLERWLERGVGGPEVKDCLDDGNAALRGEPPGEKSWVNVKKSREILP</sequence>
<keyword evidence="2" id="KW-0653">Protein transport</keyword>
<comment type="subcellular location">
    <subcellularLocation>
        <location evidence="2">Golgi apparatus</location>
        <location evidence="2">trans-Golgi network</location>
    </subcellularLocation>
</comment>
<evidence type="ECO:0000256" key="2">
    <source>
        <dbReference type="RuleBase" id="RU368010"/>
    </source>
</evidence>
<organism evidence="4 5">
    <name type="scientific">Phlyctema vagabunda</name>
    <dbReference type="NCBI Taxonomy" id="108571"/>
    <lineage>
        <taxon>Eukaryota</taxon>
        <taxon>Fungi</taxon>
        <taxon>Dikarya</taxon>
        <taxon>Ascomycota</taxon>
        <taxon>Pezizomycotina</taxon>
        <taxon>Leotiomycetes</taxon>
        <taxon>Helotiales</taxon>
        <taxon>Dermateaceae</taxon>
        <taxon>Phlyctema</taxon>
    </lineage>
</organism>
<feature type="region of interest" description="Disordered" evidence="3">
    <location>
        <begin position="1"/>
        <end position="98"/>
    </location>
</feature>
<proteinExistence type="inferred from homology"/>
<keyword evidence="5" id="KW-1185">Reference proteome</keyword>
<evidence type="ECO:0000256" key="1">
    <source>
        <dbReference type="ARBA" id="ARBA00006080"/>
    </source>
</evidence>
<comment type="function">
    <text evidence="2">Acts as component of the GARP complex that is involved in retrograde transport from early and late endosomes to the trans-Golgi network (TGN).</text>
</comment>
<feature type="region of interest" description="Disordered" evidence="3">
    <location>
        <begin position="278"/>
        <end position="302"/>
    </location>
</feature>
<dbReference type="PANTHER" id="PTHR15954">
    <property type="entry name" value="VACUOLAR PROTEIN SORTING-ASSOCIATED PROTEIN 51 HOMOLOG"/>
    <property type="match status" value="1"/>
</dbReference>
<dbReference type="Proteomes" id="UP001629113">
    <property type="component" value="Unassembled WGS sequence"/>
</dbReference>
<gene>
    <name evidence="4" type="ORF">PVAG01_03118</name>
</gene>
<keyword evidence="2" id="KW-0333">Golgi apparatus</keyword>
<evidence type="ECO:0000313" key="5">
    <source>
        <dbReference type="Proteomes" id="UP001629113"/>
    </source>
</evidence>
<protein>
    <recommendedName>
        <fullName evidence="2">Vacuolar protein sorting-associated protein 51 homolog</fullName>
    </recommendedName>
</protein>
<feature type="compositionally biased region" description="Low complexity" evidence="3">
    <location>
        <begin position="42"/>
        <end position="51"/>
    </location>
</feature>
<dbReference type="Pfam" id="PF08700">
    <property type="entry name" value="VPS51_Exo84_N"/>
    <property type="match status" value="1"/>
</dbReference>
<keyword evidence="2" id="KW-0813">Transport</keyword>
<comment type="similarity">
    <text evidence="1 2">Belongs to the VPS51 family.</text>
</comment>